<sequence>MSCEVCETIIDIYSAGFEEYDEEILGQVSTVLNSTCPHAESLQRAATFDEPITNFPNALLAIKKDSGKTGIHLGLAHLTQEDQIIFDNISITSSDLVFREHQSDHPGQAILPDRRWINLDIVRGWMATCHNQHQGQCHEPPWLKGVDPAKPEWLIDVTQSCVVAPPGDGANYVALSYTWGLGRNLKNTKATLQELQQPGSLKSPHFAAQLPETIQNTIDLVRELGERYLWVDALCIIQDDPESLSRNLNEMQLIYASSVFCIMAATGCGAEFGLRGLRGLSQARDLELYIYDLADGDKLIEVNNTMSQDPTAGTKYSYHQRGWTFQEWLFSRRRLVFNHGPLIWQCQCARWRETSKINPEADSRWALMSRSKKSALDPSPSIWDFMTIVPEFNTKSLTMHEDAPRAFAGIQAMLHRVHPGGLLYGLSEFFFEISLAWSSLYDNVERRQASDATKTLQDGLPSWSWLGWYGSVNFPHDAEFELMYPWHYHEQKVGFREPVVEWFTMPSPDSTNRRKVSSQWYRYKESTHRSLSTDGMPFGWNREHYERQSYPHDFNPPGREPVDIFSHSLNPQKKFKYAVPVLSWSETPSLSEQTQYLFCKASRAQLMLTSGTVIAGAFNYERRIQVEDENRKVILSLTLHNSRDAREFLDASMRPKSIELIAFAKGWSTWLGNDIIKAEHGNGTEKTIIGGMDPRDCYFVLWVEQRGNGNFLFAEL</sequence>
<comment type="caution">
    <text evidence="2">The sequence shown here is derived from an EMBL/GenBank/DDBJ whole genome shotgun (WGS) entry which is preliminary data.</text>
</comment>
<reference evidence="2" key="2">
    <citation type="submission" date="2020-02" db="EMBL/GenBank/DDBJ databases">
        <title>Identification and distribution of gene clusters putatively required for synthesis of sphingolipid metabolism inhibitors in phylogenetically diverse species of the filamentous fungus Fusarium.</title>
        <authorList>
            <person name="Kim H.-S."/>
            <person name="Busman M."/>
            <person name="Brown D.W."/>
            <person name="Divon H."/>
            <person name="Uhlig S."/>
            <person name="Proctor R.H."/>
        </authorList>
    </citation>
    <scope>NUCLEOTIDE SEQUENCE</scope>
    <source>
        <strain evidence="2">NRRL 25174</strain>
    </source>
</reference>
<dbReference type="PANTHER" id="PTHR33112:SF12">
    <property type="entry name" value="HETEROKARYON INCOMPATIBILITY DOMAIN-CONTAINING PROTEIN"/>
    <property type="match status" value="1"/>
</dbReference>
<dbReference type="AlphaFoldDB" id="A0A9P5DRR8"/>
<evidence type="ECO:0000313" key="2">
    <source>
        <dbReference type="EMBL" id="KAF4332399.1"/>
    </source>
</evidence>
<dbReference type="Proteomes" id="UP000730481">
    <property type="component" value="Unassembled WGS sequence"/>
</dbReference>
<accession>A0A9P5DRR8</accession>
<feature type="domain" description="Heterokaryon incompatibility" evidence="1">
    <location>
        <begin position="172"/>
        <end position="327"/>
    </location>
</feature>
<dbReference type="EMBL" id="PVQB02001087">
    <property type="protein sequence ID" value="KAF4332399.1"/>
    <property type="molecule type" value="Genomic_DNA"/>
</dbReference>
<dbReference type="PANTHER" id="PTHR33112">
    <property type="entry name" value="DOMAIN PROTEIN, PUTATIVE-RELATED"/>
    <property type="match status" value="1"/>
</dbReference>
<dbReference type="OrthoDB" id="5135333at2759"/>
<dbReference type="InterPro" id="IPR010730">
    <property type="entry name" value="HET"/>
</dbReference>
<keyword evidence="3" id="KW-1185">Reference proteome</keyword>
<evidence type="ECO:0000259" key="1">
    <source>
        <dbReference type="Pfam" id="PF06985"/>
    </source>
</evidence>
<organism evidence="2 3">
    <name type="scientific">Fusarium beomiforme</name>
    <dbReference type="NCBI Taxonomy" id="44412"/>
    <lineage>
        <taxon>Eukaryota</taxon>
        <taxon>Fungi</taxon>
        <taxon>Dikarya</taxon>
        <taxon>Ascomycota</taxon>
        <taxon>Pezizomycotina</taxon>
        <taxon>Sordariomycetes</taxon>
        <taxon>Hypocreomycetidae</taxon>
        <taxon>Hypocreales</taxon>
        <taxon>Nectriaceae</taxon>
        <taxon>Fusarium</taxon>
        <taxon>Fusarium burgessii species complex</taxon>
    </lineage>
</organism>
<reference evidence="2" key="1">
    <citation type="journal article" date="2017" name="Mycologia">
        <title>Fusarium algeriense, sp. nov., a novel toxigenic crown rot pathogen of durum wheat from Algeria is nested in the Fusarium burgessii species complex.</title>
        <authorList>
            <person name="Laraba I."/>
            <person name="Keddad A."/>
            <person name="Boureghda H."/>
            <person name="Abdallah N."/>
            <person name="Vaughan M.M."/>
            <person name="Proctor R.H."/>
            <person name="Busman M."/>
            <person name="O'Donnell K."/>
        </authorList>
    </citation>
    <scope>NUCLEOTIDE SEQUENCE</scope>
    <source>
        <strain evidence="2">NRRL 25174</strain>
    </source>
</reference>
<dbReference type="Pfam" id="PF06985">
    <property type="entry name" value="HET"/>
    <property type="match status" value="1"/>
</dbReference>
<protein>
    <submittedName>
        <fullName evidence="2">Heterokaryon incompatibility</fullName>
    </submittedName>
</protein>
<gene>
    <name evidence="2" type="ORF">FBEOM_13812</name>
</gene>
<proteinExistence type="predicted"/>
<evidence type="ECO:0000313" key="3">
    <source>
        <dbReference type="Proteomes" id="UP000730481"/>
    </source>
</evidence>
<name>A0A9P5DRR8_9HYPO</name>